<dbReference type="VEuPathDB" id="FungiDB:JI435_042630"/>
<evidence type="ECO:0000313" key="3">
    <source>
        <dbReference type="EMBL" id="QRC98169.1"/>
    </source>
</evidence>
<proteinExistence type="predicted"/>
<dbReference type="AlphaFoldDB" id="A0A7U2F3R6"/>
<dbReference type="Pfam" id="PF26647">
    <property type="entry name" value="zf_Tbcl_3"/>
    <property type="match status" value="1"/>
</dbReference>
<feature type="domain" description="Probable treble clef zinc finger" evidence="1">
    <location>
        <begin position="26"/>
        <end position="61"/>
    </location>
</feature>
<sequence length="550" mass="62761">MSDTSATSMGSSGSSDHEDCPFHDEPHQGLCYAITNQGNACKHLAKIYESGLLPVCTRHNYAADDYKNSRAELRAGLCQAISECGHTCNRLANYSNPYHFCGYHSNGSIHLPCHIMQLPTELRLMVFRYLFPEEVSNYRDHGVEVAILKANRQIHQEASSVLYGESYFETEVHPHSIKLQGKQWKRDPPAKSEDSYSLDSLLPGSSRLIRNLNIRLEVGEHLQAPRGIGSDGISLEDYMLYIFRDSVRKVVDYFTSHSTRTGSQNVLKKLKVSVSVARDWSWSSEELVTVLFLIVEPLQLLSADCRFFTKPVSGGRHLFLQEPRQNSIYIANMQKRKAYPKLREQWLNVSKNPEASSVFRPQNPQPAVRSALNKLDALVQLLRMENKNNFQPWMASAFRDMARPLHLARVAYENDDLAMINRILEAIKLRWINANRKHQASIRTVKNSIAGMLESNTTYGQHDGDLQGEPSLAMLYPDEFGNLDLEQLRPVYDHLQPYLWLEISAEDSVPKRGDSGVEWKIEGVRVRARKGGREWVRLKTLEVVRQFRSM</sequence>
<dbReference type="InterPro" id="IPR058251">
    <property type="entry name" value="zf_Tbcl_3"/>
</dbReference>
<name>A0A7U2F3R6_PHANO</name>
<dbReference type="InterPro" id="IPR058252">
    <property type="entry name" value="zf_Tbcl_4"/>
</dbReference>
<evidence type="ECO:0000313" key="4">
    <source>
        <dbReference type="Proteomes" id="UP000663193"/>
    </source>
</evidence>
<accession>A0A7U2F3R6</accession>
<organism evidence="3 4">
    <name type="scientific">Phaeosphaeria nodorum (strain SN15 / ATCC MYA-4574 / FGSC 10173)</name>
    <name type="common">Glume blotch fungus</name>
    <name type="synonym">Parastagonospora nodorum</name>
    <dbReference type="NCBI Taxonomy" id="321614"/>
    <lineage>
        <taxon>Eukaryota</taxon>
        <taxon>Fungi</taxon>
        <taxon>Dikarya</taxon>
        <taxon>Ascomycota</taxon>
        <taxon>Pezizomycotina</taxon>
        <taxon>Dothideomycetes</taxon>
        <taxon>Pleosporomycetidae</taxon>
        <taxon>Pleosporales</taxon>
        <taxon>Pleosporineae</taxon>
        <taxon>Phaeosphaeriaceae</taxon>
        <taxon>Parastagonospora</taxon>
    </lineage>
</organism>
<feature type="domain" description="Probable treble clef zinc finger fungi" evidence="2">
    <location>
        <begin position="75"/>
        <end position="108"/>
    </location>
</feature>
<dbReference type="Pfam" id="PF26648">
    <property type="entry name" value="zf_Tbcl_4"/>
    <property type="match status" value="1"/>
</dbReference>
<protein>
    <recommendedName>
        <fullName evidence="5">F-box domain-containing protein</fullName>
    </recommendedName>
</protein>
<dbReference type="OrthoDB" id="5600002at2759"/>
<evidence type="ECO:0000259" key="1">
    <source>
        <dbReference type="Pfam" id="PF26647"/>
    </source>
</evidence>
<evidence type="ECO:0000259" key="2">
    <source>
        <dbReference type="Pfam" id="PF26648"/>
    </source>
</evidence>
<dbReference type="Proteomes" id="UP000663193">
    <property type="component" value="Chromosome 8"/>
</dbReference>
<evidence type="ECO:0008006" key="5">
    <source>
        <dbReference type="Google" id="ProtNLM"/>
    </source>
</evidence>
<keyword evidence="4" id="KW-1185">Reference proteome</keyword>
<reference evidence="4" key="1">
    <citation type="journal article" date="2021" name="BMC Genomics">
        <title>Chromosome-level genome assembly and manually-curated proteome of model necrotroph Parastagonospora nodorum Sn15 reveals a genome-wide trove of candidate effector homologs, and redundancy of virulence-related functions within an accessory chromosome.</title>
        <authorList>
            <person name="Bertazzoni S."/>
            <person name="Jones D.A.B."/>
            <person name="Phan H.T."/>
            <person name="Tan K.-C."/>
            <person name="Hane J.K."/>
        </authorList>
    </citation>
    <scope>NUCLEOTIDE SEQUENCE [LARGE SCALE GENOMIC DNA]</scope>
    <source>
        <strain evidence="4">SN15 / ATCC MYA-4574 / FGSC 10173)</strain>
    </source>
</reference>
<gene>
    <name evidence="3" type="ORF">JI435_042630</name>
</gene>
<dbReference type="EMBL" id="CP069030">
    <property type="protein sequence ID" value="QRC98169.1"/>
    <property type="molecule type" value="Genomic_DNA"/>
</dbReference>
<dbReference type="OMA" id="PWMASAF"/>